<dbReference type="PANTHER" id="PTHR46865">
    <property type="entry name" value="OXIDOREDUCTASE-RELATED"/>
    <property type="match status" value="1"/>
</dbReference>
<dbReference type="Pfam" id="PF01494">
    <property type="entry name" value="FAD_binding_3"/>
    <property type="match status" value="1"/>
</dbReference>
<evidence type="ECO:0000259" key="1">
    <source>
        <dbReference type="Pfam" id="PF01494"/>
    </source>
</evidence>
<keyword evidence="2" id="KW-0503">Monooxygenase</keyword>
<dbReference type="EC" id="1.14.13.9" evidence="2"/>
<protein>
    <submittedName>
        <fullName evidence="2">Kynurenine 3-monooxygenase</fullName>
        <ecNumber evidence="2">1.14.13.9</ecNumber>
    </submittedName>
</protein>
<keyword evidence="2" id="KW-0560">Oxidoreductase</keyword>
<dbReference type="EMBL" id="CAACYE010000005">
    <property type="protein sequence ID" value="VFA84605.1"/>
    <property type="molecule type" value="Genomic_DNA"/>
</dbReference>
<dbReference type="GO" id="GO:0071949">
    <property type="term" value="F:FAD binding"/>
    <property type="evidence" value="ECO:0007669"/>
    <property type="project" value="InterPro"/>
</dbReference>
<dbReference type="GO" id="GO:0004502">
    <property type="term" value="F:kynurenine 3-monooxygenase activity"/>
    <property type="evidence" value="ECO:0007669"/>
    <property type="project" value="UniProtKB-EC"/>
</dbReference>
<dbReference type="InterPro" id="IPR036188">
    <property type="entry name" value="FAD/NAD-bd_sf"/>
</dbReference>
<dbReference type="AlphaFoldDB" id="A0A449H0E8"/>
<name>A0A449H0E8_NOCFR</name>
<dbReference type="Gene3D" id="3.50.50.60">
    <property type="entry name" value="FAD/NAD(P)-binding domain"/>
    <property type="match status" value="1"/>
</dbReference>
<dbReference type="RefSeq" id="WP_137353176.1">
    <property type="nucleotide sequence ID" value="NZ_CAACYE020000001.1"/>
</dbReference>
<proteinExistence type="predicted"/>
<feature type="domain" description="FAD-binding" evidence="1">
    <location>
        <begin position="4"/>
        <end position="341"/>
    </location>
</feature>
<dbReference type="SUPFAM" id="SSF51905">
    <property type="entry name" value="FAD/NAD(P)-binding domain"/>
    <property type="match status" value="1"/>
</dbReference>
<dbReference type="PRINTS" id="PR00420">
    <property type="entry name" value="RNGMNOXGNASE"/>
</dbReference>
<organism evidence="2">
    <name type="scientific">Nocardia farcinica</name>
    <dbReference type="NCBI Taxonomy" id="37329"/>
    <lineage>
        <taxon>Bacteria</taxon>
        <taxon>Bacillati</taxon>
        <taxon>Actinomycetota</taxon>
        <taxon>Actinomycetes</taxon>
        <taxon>Mycobacteriales</taxon>
        <taxon>Nocardiaceae</taxon>
        <taxon>Nocardia</taxon>
    </lineage>
</organism>
<reference evidence="2" key="1">
    <citation type="submission" date="2019-02" db="EMBL/GenBank/DDBJ databases">
        <authorList>
            <consortium name="Pathogen Informatics"/>
        </authorList>
    </citation>
    <scope>NUCLEOTIDE SEQUENCE</scope>
    <source>
        <strain evidence="2">3012STDY6733949</strain>
    </source>
</reference>
<dbReference type="Gene3D" id="3.30.9.10">
    <property type="entry name" value="D-Amino Acid Oxidase, subunit A, domain 2"/>
    <property type="match status" value="1"/>
</dbReference>
<sequence>MSKLHVLVSGGGIAGNAVALALIRSGIRTTVVERAAAPRPGGQAVDLRGPSRAVAERMGLMPGITRHRIDERGMSYVDGRGRAWVRMPVAMFEGKGPVADIEITRGDLNRVLLDALAAAPGRLDYRYGESIDTLRPDDAGVTVGFTSGAAGRFDLAIGADGVHSATRRLAFGPEENYKTYLGGYTSYFTLPTPAGVEPGWLAMRTVPGAALGIRPDAEPGTAKAVIMLRTAADPALRGDVTAQQQLIRRMLHGAGWLTPTVLDAMDTASDFYFDELARIDMPSLSTGRVVLLGDAGYCGSPLSGMGTAMALVGAYLLAGELAADPDDPMGVLARYEARVTPFLDKAKELPGGGLAMMVPTTRAGVALTRLVTRAMVARPFRPLLLAMMSGTDDYELPSYATDSADRR</sequence>
<gene>
    <name evidence="2" type="primary">kmo</name>
    <name evidence="2" type="ORF">NCTC1935_02434</name>
</gene>
<dbReference type="InterPro" id="IPR002938">
    <property type="entry name" value="FAD-bd"/>
</dbReference>
<accession>A0A449H0E8</accession>
<evidence type="ECO:0000313" key="2">
    <source>
        <dbReference type="EMBL" id="VFA84605.1"/>
    </source>
</evidence>
<dbReference type="PANTHER" id="PTHR46865:SF2">
    <property type="entry name" value="MONOOXYGENASE"/>
    <property type="match status" value="1"/>
</dbReference>
<dbReference type="InterPro" id="IPR051704">
    <property type="entry name" value="FAD_aromatic-hydroxylase"/>
</dbReference>